<keyword evidence="3" id="KW-1133">Transmembrane helix</keyword>
<keyword evidence="5" id="KW-1185">Reference proteome</keyword>
<comment type="catalytic activity">
    <reaction evidence="1">
        <text>ATP + protein L-histidine = ADP + protein N-phospho-L-histidine.</text>
        <dbReference type="EC" id="2.7.13.3"/>
    </reaction>
</comment>
<dbReference type="EMBL" id="WVHS01000002">
    <property type="protein sequence ID" value="MXV15368.1"/>
    <property type="molecule type" value="Genomic_DNA"/>
</dbReference>
<proteinExistence type="predicted"/>
<dbReference type="CDD" id="cd00082">
    <property type="entry name" value="HisKA"/>
    <property type="match status" value="1"/>
</dbReference>
<keyword evidence="3" id="KW-0812">Transmembrane</keyword>
<dbReference type="Proteomes" id="UP000451233">
    <property type="component" value="Unassembled WGS sequence"/>
</dbReference>
<feature type="transmembrane region" description="Helical" evidence="3">
    <location>
        <begin position="48"/>
        <end position="68"/>
    </location>
</feature>
<keyword evidence="3" id="KW-0472">Membrane</keyword>
<dbReference type="Gene3D" id="1.10.287.130">
    <property type="match status" value="1"/>
</dbReference>
<evidence type="ECO:0000313" key="4">
    <source>
        <dbReference type="EMBL" id="MXV15368.1"/>
    </source>
</evidence>
<dbReference type="SUPFAM" id="SSF55785">
    <property type="entry name" value="PYP-like sensor domain (PAS domain)"/>
    <property type="match status" value="1"/>
</dbReference>
<dbReference type="InterPro" id="IPR000014">
    <property type="entry name" value="PAS"/>
</dbReference>
<name>A0A7K1XX29_9SPHI</name>
<gene>
    <name evidence="4" type="ORF">GS398_08650</name>
</gene>
<feature type="transmembrane region" description="Helical" evidence="3">
    <location>
        <begin position="164"/>
        <end position="185"/>
    </location>
</feature>
<dbReference type="GO" id="GO:0000155">
    <property type="term" value="F:phosphorelay sensor kinase activity"/>
    <property type="evidence" value="ECO:0007669"/>
    <property type="project" value="InterPro"/>
</dbReference>
<dbReference type="InterPro" id="IPR035965">
    <property type="entry name" value="PAS-like_dom_sf"/>
</dbReference>
<feature type="transmembrane region" description="Helical" evidence="3">
    <location>
        <begin position="24"/>
        <end position="42"/>
    </location>
</feature>
<evidence type="ECO:0000256" key="3">
    <source>
        <dbReference type="SAM" id="Phobius"/>
    </source>
</evidence>
<feature type="transmembrane region" description="Helical" evidence="3">
    <location>
        <begin position="125"/>
        <end position="144"/>
    </location>
</feature>
<feature type="transmembrane region" description="Helical" evidence="3">
    <location>
        <begin position="102"/>
        <end position="118"/>
    </location>
</feature>
<comment type="caution">
    <text evidence="4">The sequence shown here is derived from an EMBL/GenBank/DDBJ whole genome shotgun (WGS) entry which is preliminary data.</text>
</comment>
<sequence length="398" mass="46318">MNKLKTKWNDLIGSAKEFSMEARTYHAACIISIIVLTGFLLVNLLLHLLPVIVLSISVLILLLTFYCLSRFKKLFRFSVMGSAVISYLALISNYYFNSGINGPTIFLFFFTFNLLIIITPRRQHIVWIVLHVVVVMSLLFVESAMPDIFRNTYPNARWRTYDIFFTYLITLLFIYYVTIYIRNYYKSEKKLAQSRALELEKQMLIAENSEAKLRAFFHSSSICHVLLDKGMHILDFNNAVSEFIGKAHSREIVLGSNIMEYLSESYKERFLSRFRLAIEGITAYDDLWIDYGEFSIWWSFKYEPAWDTKGDILGISFNGANMNELKKHEIALREKNETLLKIAHFQSHELRAPVASILGLMSIIRESGYKDSEECLLLMEKAVRDLDQKIHHIVKQTE</sequence>
<accession>A0A7K1XX29</accession>
<dbReference type="InterPro" id="IPR036097">
    <property type="entry name" value="HisK_dim/P_sf"/>
</dbReference>
<dbReference type="InterPro" id="IPR003661">
    <property type="entry name" value="HisK_dim/P_dom"/>
</dbReference>
<protein>
    <recommendedName>
        <fullName evidence="2">histidine kinase</fullName>
        <ecNumber evidence="2">2.7.13.3</ecNumber>
    </recommendedName>
</protein>
<organism evidence="4 5">
    <name type="scientific">Hufsiella ginkgonis</name>
    <dbReference type="NCBI Taxonomy" id="2695274"/>
    <lineage>
        <taxon>Bacteria</taxon>
        <taxon>Pseudomonadati</taxon>
        <taxon>Bacteroidota</taxon>
        <taxon>Sphingobacteriia</taxon>
        <taxon>Sphingobacteriales</taxon>
        <taxon>Sphingobacteriaceae</taxon>
        <taxon>Hufsiella</taxon>
    </lineage>
</organism>
<dbReference type="NCBIfam" id="TIGR00229">
    <property type="entry name" value="sensory_box"/>
    <property type="match status" value="1"/>
</dbReference>
<evidence type="ECO:0000256" key="1">
    <source>
        <dbReference type="ARBA" id="ARBA00000085"/>
    </source>
</evidence>
<feature type="transmembrane region" description="Helical" evidence="3">
    <location>
        <begin position="75"/>
        <end position="96"/>
    </location>
</feature>
<dbReference type="SUPFAM" id="SSF47384">
    <property type="entry name" value="Homodimeric domain of signal transducing histidine kinase"/>
    <property type="match status" value="1"/>
</dbReference>
<reference evidence="4 5" key="1">
    <citation type="submission" date="2019-11" db="EMBL/GenBank/DDBJ databases">
        <title>Pedobacter sp. HMF7056 Genome sequencing and assembly.</title>
        <authorList>
            <person name="Kang H."/>
            <person name="Kim H."/>
            <person name="Joh K."/>
        </authorList>
    </citation>
    <scope>NUCLEOTIDE SEQUENCE [LARGE SCALE GENOMIC DNA]</scope>
    <source>
        <strain evidence="4 5">HMF7056</strain>
    </source>
</reference>
<dbReference type="AlphaFoldDB" id="A0A7K1XX29"/>
<evidence type="ECO:0000256" key="2">
    <source>
        <dbReference type="ARBA" id="ARBA00012438"/>
    </source>
</evidence>
<dbReference type="RefSeq" id="WP_160906369.1">
    <property type="nucleotide sequence ID" value="NZ_WVHS01000002.1"/>
</dbReference>
<dbReference type="EC" id="2.7.13.3" evidence="2"/>
<evidence type="ECO:0000313" key="5">
    <source>
        <dbReference type="Proteomes" id="UP000451233"/>
    </source>
</evidence>
<dbReference type="Gene3D" id="3.30.450.20">
    <property type="entry name" value="PAS domain"/>
    <property type="match status" value="1"/>
</dbReference>